<accession>A0ABT1ZZZ4</accession>
<evidence type="ECO:0000313" key="2">
    <source>
        <dbReference type="EMBL" id="MCS0585434.1"/>
    </source>
</evidence>
<proteinExistence type="predicted"/>
<feature type="region of interest" description="Disordered" evidence="1">
    <location>
        <begin position="30"/>
        <end position="65"/>
    </location>
</feature>
<keyword evidence="3" id="KW-1185">Reference proteome</keyword>
<dbReference type="RefSeq" id="WP_258819958.1">
    <property type="nucleotide sequence ID" value="NZ_JANUGW010000035.1"/>
</dbReference>
<sequence>MRDLSASVAKLRARGDHPLADQVEYFMHGMPSVDSERRKLQRMLTEQRENRRQDRDQDRKKGSSK</sequence>
<comment type="caution">
    <text evidence="2">The sequence shown here is derived from an EMBL/GenBank/DDBJ whole genome shotgun (WGS) entry which is preliminary data.</text>
</comment>
<evidence type="ECO:0000256" key="1">
    <source>
        <dbReference type="SAM" id="MobiDB-lite"/>
    </source>
</evidence>
<name>A0ABT1ZZZ4_9BURK</name>
<organism evidence="2 3">
    <name type="scientific">Massilia pinisoli</name>
    <dbReference type="NCBI Taxonomy" id="1772194"/>
    <lineage>
        <taxon>Bacteria</taxon>
        <taxon>Pseudomonadati</taxon>
        <taxon>Pseudomonadota</taxon>
        <taxon>Betaproteobacteria</taxon>
        <taxon>Burkholderiales</taxon>
        <taxon>Oxalobacteraceae</taxon>
        <taxon>Telluria group</taxon>
        <taxon>Massilia</taxon>
    </lineage>
</organism>
<protein>
    <submittedName>
        <fullName evidence="2">Uncharacterized protein</fullName>
    </submittedName>
</protein>
<dbReference type="EMBL" id="JANUGW010000035">
    <property type="protein sequence ID" value="MCS0585434.1"/>
    <property type="molecule type" value="Genomic_DNA"/>
</dbReference>
<dbReference type="Proteomes" id="UP001204151">
    <property type="component" value="Unassembled WGS sequence"/>
</dbReference>
<evidence type="ECO:0000313" key="3">
    <source>
        <dbReference type="Proteomes" id="UP001204151"/>
    </source>
</evidence>
<reference evidence="2 3" key="1">
    <citation type="submission" date="2022-08" db="EMBL/GenBank/DDBJ databases">
        <title>Reclassification of Massilia species as members of the genera Telluria, Duganella, Pseudoduganella, Mokoshia gen. nov. and Zemynaea gen. nov. using orthogonal and non-orthogonal genome-based approaches.</title>
        <authorList>
            <person name="Bowman J.P."/>
        </authorList>
    </citation>
    <scope>NUCLEOTIDE SEQUENCE [LARGE SCALE GENOMIC DNA]</scope>
    <source>
        <strain evidence="2 3">JCM 31316</strain>
    </source>
</reference>
<feature type="compositionally biased region" description="Basic and acidic residues" evidence="1">
    <location>
        <begin position="45"/>
        <end position="65"/>
    </location>
</feature>
<gene>
    <name evidence="2" type="ORF">NX784_28020</name>
</gene>